<organism evidence="11 12">
    <name type="scientific">Agrilus planipennis</name>
    <name type="common">Emerald ash borer</name>
    <name type="synonym">Agrilus marcopoli</name>
    <dbReference type="NCBI Taxonomy" id="224129"/>
    <lineage>
        <taxon>Eukaryota</taxon>
        <taxon>Metazoa</taxon>
        <taxon>Ecdysozoa</taxon>
        <taxon>Arthropoda</taxon>
        <taxon>Hexapoda</taxon>
        <taxon>Insecta</taxon>
        <taxon>Pterygota</taxon>
        <taxon>Neoptera</taxon>
        <taxon>Endopterygota</taxon>
        <taxon>Coleoptera</taxon>
        <taxon>Polyphaga</taxon>
        <taxon>Elateriformia</taxon>
        <taxon>Buprestoidea</taxon>
        <taxon>Buprestidae</taxon>
        <taxon>Agrilinae</taxon>
        <taxon>Agrilus</taxon>
    </lineage>
</organism>
<sequence length="289" mass="33157">MLKTKMESIIACWFLLIFCETHCYKPVVLLHGIMTYNTSMELIKNRIEEKHPGTIVYNTNRYSGWSSLENMWEQVQNMGYDLMNITQKHPEGVNFLGYSQGALIARAILQAFPEHNVHNFISLSGPQAGQYGTAFLHIIFPGLALKSAFELFYSRVGQHTSVGNYWNDPYHQELYYNYSDFLPYINNAIPSERSYDFKAGLVKLNNLVLIGGPQDNVITPWESAHFGYYDGNGTVINMGERDIYIDDKIGLKTLDLLGKLKTITVPGINHFMWHKNMTMVDEFVLPYLD</sequence>
<keyword evidence="11" id="KW-1185">Reference proteome</keyword>
<comment type="subcellular location">
    <subcellularLocation>
        <location evidence="1">Lysosome</location>
    </subcellularLocation>
</comment>
<dbReference type="AlphaFoldDB" id="A0A1W4XE11"/>
<gene>
    <name evidence="12" type="primary">LOC108743334</name>
</gene>
<dbReference type="InterPro" id="IPR029058">
    <property type="entry name" value="AB_hydrolase_fold"/>
</dbReference>
<evidence type="ECO:0000256" key="2">
    <source>
        <dbReference type="ARBA" id="ARBA00010758"/>
    </source>
</evidence>
<keyword evidence="3 10" id="KW-0732">Signal</keyword>
<comment type="similarity">
    <text evidence="2">Belongs to the palmitoyl-protein thioesterase family.</text>
</comment>
<protein>
    <recommendedName>
        <fullName evidence="7">palmitoyl-CoA hydrolase</fullName>
        <ecNumber evidence="7">3.1.2.2</ecNumber>
    </recommendedName>
</protein>
<dbReference type="Gene3D" id="3.40.50.1820">
    <property type="entry name" value="alpha/beta hydrolase"/>
    <property type="match status" value="1"/>
</dbReference>
<dbReference type="GO" id="GO:0005764">
    <property type="term" value="C:lysosome"/>
    <property type="evidence" value="ECO:0007669"/>
    <property type="project" value="UniProtKB-SubCell"/>
</dbReference>
<evidence type="ECO:0000256" key="8">
    <source>
        <dbReference type="ARBA" id="ARBA00093223"/>
    </source>
</evidence>
<evidence type="ECO:0000256" key="3">
    <source>
        <dbReference type="ARBA" id="ARBA00022729"/>
    </source>
</evidence>
<keyword evidence="4" id="KW-0378">Hydrolase</keyword>
<dbReference type="FunCoup" id="A0A1W4XE11">
    <property type="interactions" value="843"/>
</dbReference>
<dbReference type="Proteomes" id="UP000192223">
    <property type="component" value="Unplaced"/>
</dbReference>
<evidence type="ECO:0000256" key="5">
    <source>
        <dbReference type="ARBA" id="ARBA00023180"/>
    </source>
</evidence>
<evidence type="ECO:0000313" key="12">
    <source>
        <dbReference type="RefSeq" id="XP_018334371.1"/>
    </source>
</evidence>
<evidence type="ECO:0000256" key="4">
    <source>
        <dbReference type="ARBA" id="ARBA00022801"/>
    </source>
</evidence>
<proteinExistence type="inferred from homology"/>
<dbReference type="FunFam" id="3.40.50.1820:FF:000037">
    <property type="entry name" value="Lysosomal thioesterase PPT2 homolog"/>
    <property type="match status" value="1"/>
</dbReference>
<dbReference type="CTD" id="9374"/>
<evidence type="ECO:0000256" key="7">
    <source>
        <dbReference type="ARBA" id="ARBA00038848"/>
    </source>
</evidence>
<dbReference type="InParanoid" id="A0A1W4XE11"/>
<keyword evidence="6" id="KW-0458">Lysosome</keyword>
<dbReference type="STRING" id="224129.A0A1W4XE11"/>
<comment type="function">
    <text evidence="9">Catalyzes the cleavage of thioester bonds from S-palmitoyl-CoA or S-palmitoyl-N-acetylcysteamine (unbranched structures) but does not have activity against palmitoylcysteine or palmitoylated proteins, branched structures or bulky head groups. Conversely, hydrolyzes both long and short chain fatty acyl-CoA substrate.</text>
</comment>
<dbReference type="EC" id="3.1.2.2" evidence="7"/>
<dbReference type="PANTHER" id="PTHR11247">
    <property type="entry name" value="PALMITOYL-PROTEIN THIOESTERASE/DOLICHYLDIPHOSPHATASE 1"/>
    <property type="match status" value="1"/>
</dbReference>
<dbReference type="GO" id="GO:0016790">
    <property type="term" value="F:thiolester hydrolase activity"/>
    <property type="evidence" value="ECO:0007669"/>
    <property type="project" value="TreeGrafter"/>
</dbReference>
<reference evidence="12" key="1">
    <citation type="submission" date="2025-08" db="UniProtKB">
        <authorList>
            <consortium name="RefSeq"/>
        </authorList>
    </citation>
    <scope>IDENTIFICATION</scope>
    <source>
        <tissue evidence="12">Entire body</tissue>
    </source>
</reference>
<dbReference type="PANTHER" id="PTHR11247:SF27">
    <property type="entry name" value="LYSOSOMAL THIOESTERASE PPT2"/>
    <property type="match status" value="1"/>
</dbReference>
<evidence type="ECO:0000313" key="11">
    <source>
        <dbReference type="Proteomes" id="UP000192223"/>
    </source>
</evidence>
<dbReference type="KEGG" id="apln:108743334"/>
<evidence type="ECO:0000256" key="9">
    <source>
        <dbReference type="ARBA" id="ARBA00093353"/>
    </source>
</evidence>
<evidence type="ECO:0000256" key="6">
    <source>
        <dbReference type="ARBA" id="ARBA00023228"/>
    </source>
</evidence>
<accession>A0A1W4XE11</accession>
<dbReference type="OrthoDB" id="155976at2759"/>
<keyword evidence="5" id="KW-0325">Glycoprotein</keyword>
<feature type="chain" id="PRO_5010720957" description="palmitoyl-CoA hydrolase" evidence="10">
    <location>
        <begin position="24"/>
        <end position="289"/>
    </location>
</feature>
<dbReference type="GO" id="GO:0098599">
    <property type="term" value="F:palmitoyl hydrolase activity"/>
    <property type="evidence" value="ECO:0007669"/>
    <property type="project" value="UniProtKB-ARBA"/>
</dbReference>
<dbReference type="Pfam" id="PF02089">
    <property type="entry name" value="Palm_thioest"/>
    <property type="match status" value="1"/>
</dbReference>
<name>A0A1W4XE11_AGRPL</name>
<dbReference type="SUPFAM" id="SSF53474">
    <property type="entry name" value="alpha/beta-Hydrolases"/>
    <property type="match status" value="1"/>
</dbReference>
<feature type="signal peptide" evidence="10">
    <location>
        <begin position="1"/>
        <end position="23"/>
    </location>
</feature>
<evidence type="ECO:0000256" key="1">
    <source>
        <dbReference type="ARBA" id="ARBA00004371"/>
    </source>
</evidence>
<evidence type="ECO:0000256" key="10">
    <source>
        <dbReference type="SAM" id="SignalP"/>
    </source>
</evidence>
<comment type="catalytic activity">
    <reaction evidence="8">
        <text>S-hexadecanoyl-N-acetylcysteamine + H2O = N-acetylcysteamine + hexadecanoate + H(+)</text>
        <dbReference type="Rhea" id="RHEA:84099"/>
        <dbReference type="ChEBI" id="CHEBI:7896"/>
        <dbReference type="ChEBI" id="CHEBI:15377"/>
        <dbReference type="ChEBI" id="CHEBI:15378"/>
        <dbReference type="ChEBI" id="CHEBI:74410"/>
        <dbReference type="ChEBI" id="CHEBI:233601"/>
    </reaction>
</comment>
<dbReference type="RefSeq" id="XP_018334371.1">
    <property type="nucleotide sequence ID" value="XM_018478869.2"/>
</dbReference>
<dbReference type="GeneID" id="108743334"/>